<evidence type="ECO:0000313" key="5">
    <source>
        <dbReference type="Proteomes" id="UP000009879"/>
    </source>
</evidence>
<feature type="domain" description="Hydantoinase/oxoprolinase N-terminal" evidence="2">
    <location>
        <begin position="10"/>
        <end position="79"/>
    </location>
</feature>
<dbReference type="Pfam" id="PF05378">
    <property type="entry name" value="Hydant_A_N"/>
    <property type="match status" value="1"/>
</dbReference>
<dbReference type="eggNOG" id="COG0145">
    <property type="taxonomic scope" value="Bacteria"/>
</dbReference>
<dbReference type="InterPro" id="IPR002821">
    <property type="entry name" value="Hydantoinase_A"/>
</dbReference>
<reference evidence="4 5" key="1">
    <citation type="submission" date="2012-09" db="EMBL/GenBank/DDBJ databases">
        <title>Genome Sequence of Brevibacterium casei S18.</title>
        <authorList>
            <person name="Sharma R."/>
            <person name="Singh A."/>
            <person name="Jangir P.K."/>
        </authorList>
    </citation>
    <scope>NUCLEOTIDE SEQUENCE [LARGE SCALE GENOMIC DNA]</scope>
    <source>
        <strain evidence="4 5">S18</strain>
    </source>
</reference>
<evidence type="ECO:0000259" key="1">
    <source>
        <dbReference type="Pfam" id="PF01968"/>
    </source>
</evidence>
<accession>K9AJN9</accession>
<name>K9AJN9_9MICO</name>
<sequence length="585" mass="62915">MYDVTYQKPAALLERYDTFEVHERSLADGSVLTLLDENEARKLARVIGRQGYEAVAVAFLHAYVAPQNELRMKEILIEEVPGLEVSVSHELSREYREYERTSTTVLDAYIKPIMRKYLTELSAQLNSQSFDGQFFMSRSGGGAMTAVRAREEPVNLILSGPAGGVVGAAGLSKLIDRPNLITIDMGGTSLDASLVLDGEPIMYHGAEFEGLPINTPSLYIHTIGAGGGSIAYLDEAGALQVGPKSAGADPGPAAYGRGGTQPTFTDAALAVGYLGTDTPLGGTLTLDADKASAALRPLADALGYSVEELARGVLNISTTKIMGAVRAITIELGHDPKEFSLLSFGGGGGLVAVDVARELGIPEVVIPPGQGAFSALGMLMADVQHDLSRTTVFQLDSIDMGSVEQKYAHLEADAVAILSEEGFSTENMKFDRSIQVRYFGQEHSVTIPFPDGPDIKSQIEAKFKEVHERQYGHVLDDPIEVTNLRLKAIGIVDKPKLPKSDRRRENESLDLRTRKVAGYGESAEKYQLVAREDLRVGDSLNGPLIVTEHTATTVIHAGDRLEVGTYGELIISLNQAPNSAQSEEA</sequence>
<protein>
    <submittedName>
        <fullName evidence="4">5-oxoprolinase</fullName>
    </submittedName>
</protein>
<proteinExistence type="predicted"/>
<organism evidence="4 5">
    <name type="scientific">Brevibacterium casei S18</name>
    <dbReference type="NCBI Taxonomy" id="1229781"/>
    <lineage>
        <taxon>Bacteria</taxon>
        <taxon>Bacillati</taxon>
        <taxon>Actinomycetota</taxon>
        <taxon>Actinomycetes</taxon>
        <taxon>Micrococcales</taxon>
        <taxon>Brevibacteriaceae</taxon>
        <taxon>Brevibacterium</taxon>
    </lineage>
</organism>
<dbReference type="AlphaFoldDB" id="K9AJN9"/>
<dbReference type="GO" id="GO:0006749">
    <property type="term" value="P:glutathione metabolic process"/>
    <property type="evidence" value="ECO:0007669"/>
    <property type="project" value="TreeGrafter"/>
</dbReference>
<comment type="caution">
    <text evidence="4">The sequence shown here is derived from an EMBL/GenBank/DDBJ whole genome shotgun (WGS) entry which is preliminary data.</text>
</comment>
<dbReference type="EMBL" id="AMSP01000005">
    <property type="protein sequence ID" value="EKU47558.1"/>
    <property type="molecule type" value="Genomic_DNA"/>
</dbReference>
<dbReference type="PANTHER" id="PTHR11365:SF23">
    <property type="entry name" value="HYPOTHETICAL 5-OXOPROLINASE (EUROFUNG)-RELATED"/>
    <property type="match status" value="1"/>
</dbReference>
<dbReference type="InterPro" id="IPR045079">
    <property type="entry name" value="Oxoprolinase-like"/>
</dbReference>
<dbReference type="InterPro" id="IPR008040">
    <property type="entry name" value="Hydant_A_N"/>
</dbReference>
<evidence type="ECO:0000259" key="3">
    <source>
        <dbReference type="Pfam" id="PF19278"/>
    </source>
</evidence>
<dbReference type="PANTHER" id="PTHR11365">
    <property type="entry name" value="5-OXOPROLINASE RELATED"/>
    <property type="match status" value="1"/>
</dbReference>
<dbReference type="Pfam" id="PF01968">
    <property type="entry name" value="Hydantoinase_A"/>
    <property type="match status" value="1"/>
</dbReference>
<evidence type="ECO:0000259" key="2">
    <source>
        <dbReference type="Pfam" id="PF05378"/>
    </source>
</evidence>
<evidence type="ECO:0000313" key="4">
    <source>
        <dbReference type="EMBL" id="EKU47558.1"/>
    </source>
</evidence>
<dbReference type="Pfam" id="PF19278">
    <property type="entry name" value="Hydant_A_C"/>
    <property type="match status" value="1"/>
</dbReference>
<gene>
    <name evidence="4" type="ORF">C272_07432</name>
</gene>
<keyword evidence="5" id="KW-1185">Reference proteome</keyword>
<feature type="domain" description="Hydantoinase A/oxoprolinase" evidence="1">
    <location>
        <begin position="100"/>
        <end position="386"/>
    </location>
</feature>
<feature type="domain" description="Acetophenone carboxylase-like C-terminal" evidence="3">
    <location>
        <begin position="402"/>
        <end position="561"/>
    </location>
</feature>
<dbReference type="GO" id="GO:0017168">
    <property type="term" value="F:5-oxoprolinase (ATP-hydrolyzing) activity"/>
    <property type="evidence" value="ECO:0007669"/>
    <property type="project" value="TreeGrafter"/>
</dbReference>
<dbReference type="PATRIC" id="fig|1229781.4.peg.1489"/>
<dbReference type="Proteomes" id="UP000009879">
    <property type="component" value="Unassembled WGS sequence"/>
</dbReference>
<dbReference type="GO" id="GO:0005829">
    <property type="term" value="C:cytosol"/>
    <property type="evidence" value="ECO:0007669"/>
    <property type="project" value="TreeGrafter"/>
</dbReference>
<dbReference type="InterPro" id="IPR049517">
    <property type="entry name" value="ACX-like_C"/>
</dbReference>